<dbReference type="EMBL" id="BAAAOB010000001">
    <property type="protein sequence ID" value="GAA1787323.1"/>
    <property type="molecule type" value="Genomic_DNA"/>
</dbReference>
<name>A0ABP4XLF8_9MICO</name>
<feature type="region of interest" description="Disordered" evidence="1">
    <location>
        <begin position="1"/>
        <end position="42"/>
    </location>
</feature>
<keyword evidence="2" id="KW-0812">Transmembrane</keyword>
<dbReference type="RefSeq" id="WP_344031129.1">
    <property type="nucleotide sequence ID" value="NZ_BAAAOB010000001.1"/>
</dbReference>
<feature type="transmembrane region" description="Helical" evidence="2">
    <location>
        <begin position="64"/>
        <end position="84"/>
    </location>
</feature>
<feature type="compositionally biased region" description="Low complexity" evidence="1">
    <location>
        <begin position="25"/>
        <end position="42"/>
    </location>
</feature>
<feature type="transmembrane region" description="Helical" evidence="2">
    <location>
        <begin position="134"/>
        <end position="159"/>
    </location>
</feature>
<keyword evidence="4" id="KW-1185">Reference proteome</keyword>
<reference evidence="4" key="1">
    <citation type="journal article" date="2019" name="Int. J. Syst. Evol. Microbiol.">
        <title>The Global Catalogue of Microorganisms (GCM) 10K type strain sequencing project: providing services to taxonomists for standard genome sequencing and annotation.</title>
        <authorList>
            <consortium name="The Broad Institute Genomics Platform"/>
            <consortium name="The Broad Institute Genome Sequencing Center for Infectious Disease"/>
            <person name="Wu L."/>
            <person name="Ma J."/>
        </authorList>
    </citation>
    <scope>NUCLEOTIDE SEQUENCE [LARGE SCALE GENOMIC DNA]</scope>
    <source>
        <strain evidence="4">JCM 14736</strain>
    </source>
</reference>
<comment type="caution">
    <text evidence="3">The sequence shown here is derived from an EMBL/GenBank/DDBJ whole genome shotgun (WGS) entry which is preliminary data.</text>
</comment>
<evidence type="ECO:0000256" key="1">
    <source>
        <dbReference type="SAM" id="MobiDB-lite"/>
    </source>
</evidence>
<evidence type="ECO:0000313" key="4">
    <source>
        <dbReference type="Proteomes" id="UP001500851"/>
    </source>
</evidence>
<evidence type="ECO:0000256" key="2">
    <source>
        <dbReference type="SAM" id="Phobius"/>
    </source>
</evidence>
<sequence length="161" mass="16840">MSTPQQNFPQQPPQQPQYAPPQYAPQPTAAQPQAAAQPQQYAPPQAAYTAASPASEGRLNVPGIIALGLVAFSTLISVLSPVFYRSALSSGQSLAPVTGVVQTLQAILLLVALGLAIFGVLLRDAERWRWAAIGALVSASISVAAMVLSLIVNLFSAAFPY</sequence>
<dbReference type="Proteomes" id="UP001500851">
    <property type="component" value="Unassembled WGS sequence"/>
</dbReference>
<proteinExistence type="predicted"/>
<gene>
    <name evidence="3" type="ORF">GCM10009768_15350</name>
</gene>
<feature type="compositionally biased region" description="Pro residues" evidence="1">
    <location>
        <begin position="10"/>
        <end position="24"/>
    </location>
</feature>
<keyword evidence="2" id="KW-0472">Membrane</keyword>
<keyword evidence="2" id="KW-1133">Transmembrane helix</keyword>
<organism evidence="3 4">
    <name type="scientific">Leucobacter iarius</name>
    <dbReference type="NCBI Taxonomy" id="333963"/>
    <lineage>
        <taxon>Bacteria</taxon>
        <taxon>Bacillati</taxon>
        <taxon>Actinomycetota</taxon>
        <taxon>Actinomycetes</taxon>
        <taxon>Micrococcales</taxon>
        <taxon>Microbacteriaceae</taxon>
        <taxon>Leucobacter</taxon>
    </lineage>
</organism>
<accession>A0ABP4XLF8</accession>
<evidence type="ECO:0000313" key="3">
    <source>
        <dbReference type="EMBL" id="GAA1787323.1"/>
    </source>
</evidence>
<feature type="transmembrane region" description="Helical" evidence="2">
    <location>
        <begin position="104"/>
        <end position="122"/>
    </location>
</feature>
<protein>
    <submittedName>
        <fullName evidence="3">Uncharacterized protein</fullName>
    </submittedName>
</protein>